<evidence type="ECO:0000256" key="8">
    <source>
        <dbReference type="RuleBase" id="RU004504"/>
    </source>
</evidence>
<dbReference type="InterPro" id="IPR000192">
    <property type="entry name" value="Aminotrans_V_dom"/>
</dbReference>
<accession>A0AA41BXQ1</accession>
<sequence>MIPAKKFPALGSSFFPHETLLMGAGPVQQPPSVRQANTHIASHLGERMDGVVEQLKAMARYAFQTITPWVFGLSGPGSAAAEMAIGNLVHRGSRVLAISSGHFGLRMFEMAQRHKASVILFEFDGKDAFPLDRLRALLEQQDFDVVTLVHGETSSTTLNPELSSIAALCKKHRALVVVDTVCTLGTTEVLMDNWQLDVVFCGGQKGLSSIPGVSLIAFSPEAWESVVQRNFIPTQWCYDALLAKEFWHHHRYHYTAPVNGIFALHEALRLLNEETLPLRIERHRRSSQGVQKAIVKFGLTLAAPVATRLDAVVGFHLPLWLSSAALIDHLLQQHHVEISASFGSPLLRIGQMGEQCRPANVLRLVNALGESLEALGHPVDLAGAIDAASAQFGHKELLQYD</sequence>
<dbReference type="AlphaFoldDB" id="A0AA41BXQ1"/>
<reference evidence="10" key="2">
    <citation type="submission" date="2022-09" db="EMBL/GenBank/DDBJ databases">
        <title>Rouxiella aceris sp. nov., isolated from tree sap and emended description of the genus Rhouxiella.</title>
        <authorList>
            <person name="Kim I.S."/>
        </authorList>
    </citation>
    <scope>NUCLEOTIDE SEQUENCE</scope>
    <source>
        <strain evidence="10">SAP-2</strain>
    </source>
</reference>
<dbReference type="Proteomes" id="UP000705283">
    <property type="component" value="Unassembled WGS sequence"/>
</dbReference>
<dbReference type="Gene3D" id="3.90.1150.10">
    <property type="entry name" value="Aspartate Aminotransferase, domain 1"/>
    <property type="match status" value="1"/>
</dbReference>
<comment type="caution">
    <text evidence="10">The sequence shown here is derived from an EMBL/GenBank/DDBJ whole genome shotgun (WGS) entry which is preliminary data.</text>
</comment>
<protein>
    <submittedName>
        <fullName evidence="10">Alanine--glyoxylate aminotransferase family protein</fullName>
    </submittedName>
</protein>
<name>A0AA41BXQ1_9GAMM</name>
<dbReference type="GO" id="GO:0008453">
    <property type="term" value="F:alanine-glyoxylate transaminase activity"/>
    <property type="evidence" value="ECO:0007669"/>
    <property type="project" value="TreeGrafter"/>
</dbReference>
<dbReference type="GO" id="GO:0019265">
    <property type="term" value="P:glycine biosynthetic process, by transamination of glyoxylate"/>
    <property type="evidence" value="ECO:0007669"/>
    <property type="project" value="TreeGrafter"/>
</dbReference>
<evidence type="ECO:0000256" key="1">
    <source>
        <dbReference type="ARBA" id="ARBA00001933"/>
    </source>
</evidence>
<evidence type="ECO:0000313" key="10">
    <source>
        <dbReference type="EMBL" id="MBF6637813.1"/>
    </source>
</evidence>
<dbReference type="EMBL" id="JADMKS010000005">
    <property type="protein sequence ID" value="MBF6637813.1"/>
    <property type="molecule type" value="Genomic_DNA"/>
</dbReference>
<dbReference type="InterPro" id="IPR020578">
    <property type="entry name" value="Aminotrans_V_PyrdxlP_BS"/>
</dbReference>
<feature type="modified residue" description="N6-(pyridoxal phosphate)lysine" evidence="6">
    <location>
        <position position="205"/>
    </location>
</feature>
<evidence type="ECO:0000256" key="6">
    <source>
        <dbReference type="PIRSR" id="PIRSR000524-50"/>
    </source>
</evidence>
<dbReference type="InterPro" id="IPR024169">
    <property type="entry name" value="SP_NH2Trfase/AEP_transaminase"/>
</dbReference>
<keyword evidence="10" id="KW-0032">Aminotransferase</keyword>
<keyword evidence="4 6" id="KW-0663">Pyridoxal phosphate</keyword>
<dbReference type="GO" id="GO:0004760">
    <property type="term" value="F:L-serine-pyruvate transaminase activity"/>
    <property type="evidence" value="ECO:0007669"/>
    <property type="project" value="TreeGrafter"/>
</dbReference>
<dbReference type="RefSeq" id="WP_194978241.1">
    <property type="nucleotide sequence ID" value="NZ_JADMKS010000005.1"/>
</dbReference>
<evidence type="ECO:0000256" key="2">
    <source>
        <dbReference type="ARBA" id="ARBA00009236"/>
    </source>
</evidence>
<evidence type="ECO:0000256" key="3">
    <source>
        <dbReference type="ARBA" id="ARBA00022679"/>
    </source>
</evidence>
<evidence type="ECO:0000313" key="11">
    <source>
        <dbReference type="Proteomes" id="UP000705283"/>
    </source>
</evidence>
<dbReference type="SUPFAM" id="SSF53383">
    <property type="entry name" value="PLP-dependent transferases"/>
    <property type="match status" value="1"/>
</dbReference>
<dbReference type="Gene3D" id="3.40.640.10">
    <property type="entry name" value="Type I PLP-dependent aspartate aminotransferase-like (Major domain)"/>
    <property type="match status" value="1"/>
</dbReference>
<reference evidence="10" key="1">
    <citation type="submission" date="2020-11" db="EMBL/GenBank/DDBJ databases">
        <authorList>
            <person name="Lee S.D."/>
        </authorList>
    </citation>
    <scope>NUCLEOTIDE SEQUENCE</scope>
    <source>
        <strain evidence="10">SAP-2</strain>
    </source>
</reference>
<keyword evidence="3" id="KW-0808">Transferase</keyword>
<dbReference type="PROSITE" id="PS00595">
    <property type="entry name" value="AA_TRANSFER_CLASS_5"/>
    <property type="match status" value="1"/>
</dbReference>
<dbReference type="PANTHER" id="PTHR21152:SF40">
    <property type="entry name" value="ALANINE--GLYOXYLATE AMINOTRANSFERASE"/>
    <property type="match status" value="1"/>
</dbReference>
<comment type="cofactor">
    <cofactor evidence="1 6 8">
        <name>pyridoxal 5'-phosphate</name>
        <dbReference type="ChEBI" id="CHEBI:597326"/>
    </cofactor>
</comment>
<gene>
    <name evidence="10" type="ORF">ITX54_14195</name>
</gene>
<dbReference type="Pfam" id="PF00266">
    <property type="entry name" value="Aminotran_5"/>
    <property type="match status" value="1"/>
</dbReference>
<evidence type="ECO:0000256" key="4">
    <source>
        <dbReference type="ARBA" id="ARBA00022898"/>
    </source>
</evidence>
<evidence type="ECO:0000256" key="5">
    <source>
        <dbReference type="PIRSR" id="PIRSR000524-1"/>
    </source>
</evidence>
<dbReference type="InterPro" id="IPR015421">
    <property type="entry name" value="PyrdxlP-dep_Trfase_major"/>
</dbReference>
<dbReference type="InterPro" id="IPR015422">
    <property type="entry name" value="PyrdxlP-dep_Trfase_small"/>
</dbReference>
<feature type="binding site" evidence="5">
    <location>
        <position position="348"/>
    </location>
    <ligand>
        <name>substrate</name>
    </ligand>
</feature>
<comment type="similarity">
    <text evidence="2 7">Belongs to the class-V pyridoxal-phosphate-dependent aminotransferase family.</text>
</comment>
<dbReference type="PANTHER" id="PTHR21152">
    <property type="entry name" value="AMINOTRANSFERASE CLASS V"/>
    <property type="match status" value="1"/>
</dbReference>
<organism evidence="10 11">
    <name type="scientific">Rouxiella silvae</name>
    <dbReference type="NCBI Taxonomy" id="1646373"/>
    <lineage>
        <taxon>Bacteria</taxon>
        <taxon>Pseudomonadati</taxon>
        <taxon>Pseudomonadota</taxon>
        <taxon>Gammaproteobacteria</taxon>
        <taxon>Enterobacterales</taxon>
        <taxon>Yersiniaceae</taxon>
        <taxon>Rouxiella</taxon>
    </lineage>
</organism>
<proteinExistence type="inferred from homology"/>
<evidence type="ECO:0000256" key="7">
    <source>
        <dbReference type="RuleBase" id="RU004075"/>
    </source>
</evidence>
<feature type="domain" description="Aminotransferase class V" evidence="9">
    <location>
        <begin position="41"/>
        <end position="343"/>
    </location>
</feature>
<dbReference type="PIRSF" id="PIRSF000524">
    <property type="entry name" value="SPT"/>
    <property type="match status" value="1"/>
</dbReference>
<dbReference type="InterPro" id="IPR015424">
    <property type="entry name" value="PyrdxlP-dep_Trfase"/>
</dbReference>
<evidence type="ECO:0000259" key="9">
    <source>
        <dbReference type="Pfam" id="PF00266"/>
    </source>
</evidence>